<keyword evidence="5" id="KW-1185">Reference proteome</keyword>
<feature type="transmembrane region" description="Helical" evidence="2">
    <location>
        <begin position="35"/>
        <end position="52"/>
    </location>
</feature>
<keyword evidence="2" id="KW-1133">Transmembrane helix</keyword>
<evidence type="ECO:0000313" key="4">
    <source>
        <dbReference type="EMBL" id="SHE36699.1"/>
    </source>
</evidence>
<dbReference type="Pfam" id="PF22827">
    <property type="entry name" value="GldL_N"/>
    <property type="match status" value="1"/>
</dbReference>
<dbReference type="RefSeq" id="WP_083570504.1">
    <property type="nucleotide sequence ID" value="NZ_FQUM01000001.1"/>
</dbReference>
<evidence type="ECO:0000313" key="5">
    <source>
        <dbReference type="Proteomes" id="UP000184164"/>
    </source>
</evidence>
<evidence type="ECO:0000256" key="1">
    <source>
        <dbReference type="SAM" id="Coils"/>
    </source>
</evidence>
<sequence>MKDKQLEKLMNVLFGVSALLVLIGAFFKLQHYPNGSAILWIGFISGFVLYNIEIARLKKVIKELEQKIRKGDKKSEEAT</sequence>
<protein>
    <recommendedName>
        <fullName evidence="3">Gliding motility protein GldL-like N-terminal domain-containing protein</fullName>
    </recommendedName>
</protein>
<feature type="transmembrane region" description="Helical" evidence="2">
    <location>
        <begin position="12"/>
        <end position="29"/>
    </location>
</feature>
<keyword evidence="2" id="KW-0472">Membrane</keyword>
<proteinExistence type="predicted"/>
<gene>
    <name evidence="4" type="ORF">SAMN05444274_101176</name>
</gene>
<dbReference type="InterPro" id="IPR055087">
    <property type="entry name" value="GldL-like_N"/>
</dbReference>
<reference evidence="4 5" key="1">
    <citation type="submission" date="2016-11" db="EMBL/GenBank/DDBJ databases">
        <authorList>
            <person name="Jaros S."/>
            <person name="Januszkiewicz K."/>
            <person name="Wedrychowicz H."/>
        </authorList>
    </citation>
    <scope>NUCLEOTIDE SEQUENCE [LARGE SCALE GENOMIC DNA]</scope>
    <source>
        <strain evidence="4 5">DSM 26910</strain>
    </source>
</reference>
<evidence type="ECO:0000259" key="3">
    <source>
        <dbReference type="Pfam" id="PF22827"/>
    </source>
</evidence>
<keyword evidence="2" id="KW-0812">Transmembrane</keyword>
<feature type="domain" description="Gliding motility protein GldL-like N-terminal" evidence="3">
    <location>
        <begin position="14"/>
        <end position="49"/>
    </location>
</feature>
<dbReference type="EMBL" id="FQUM01000001">
    <property type="protein sequence ID" value="SHE36699.1"/>
    <property type="molecule type" value="Genomic_DNA"/>
</dbReference>
<dbReference type="OrthoDB" id="1123286at2"/>
<dbReference type="AlphaFoldDB" id="A0A1M4SX23"/>
<organism evidence="4 5">
    <name type="scientific">Mariniphaga anaerophila</name>
    <dbReference type="NCBI Taxonomy" id="1484053"/>
    <lineage>
        <taxon>Bacteria</taxon>
        <taxon>Pseudomonadati</taxon>
        <taxon>Bacteroidota</taxon>
        <taxon>Bacteroidia</taxon>
        <taxon>Marinilabiliales</taxon>
        <taxon>Prolixibacteraceae</taxon>
        <taxon>Mariniphaga</taxon>
    </lineage>
</organism>
<accession>A0A1M4SX23</accession>
<name>A0A1M4SX23_9BACT</name>
<dbReference type="Proteomes" id="UP000184164">
    <property type="component" value="Unassembled WGS sequence"/>
</dbReference>
<keyword evidence="1" id="KW-0175">Coiled coil</keyword>
<feature type="coiled-coil region" evidence="1">
    <location>
        <begin position="47"/>
        <end position="74"/>
    </location>
</feature>
<evidence type="ECO:0000256" key="2">
    <source>
        <dbReference type="SAM" id="Phobius"/>
    </source>
</evidence>